<feature type="domain" description="Citrate transporter-like" evidence="7">
    <location>
        <begin position="25"/>
        <end position="356"/>
    </location>
</feature>
<evidence type="ECO:0000256" key="3">
    <source>
        <dbReference type="ARBA" id="ARBA00022692"/>
    </source>
</evidence>
<evidence type="ECO:0000313" key="8">
    <source>
        <dbReference type="EMBL" id="MCC2163294.1"/>
    </source>
</evidence>
<dbReference type="Pfam" id="PF03600">
    <property type="entry name" value="CitMHS"/>
    <property type="match status" value="1"/>
</dbReference>
<dbReference type="AlphaFoldDB" id="A0AAE3DIB8"/>
<reference evidence="8" key="1">
    <citation type="submission" date="2021-10" db="EMBL/GenBank/DDBJ databases">
        <title>Anaerobic single-cell dispensing facilitates the cultivation of human gut bacteria.</title>
        <authorList>
            <person name="Afrizal A."/>
        </authorList>
    </citation>
    <scope>NUCLEOTIDE SEQUENCE</scope>
    <source>
        <strain evidence="8">CLA-AA-H274</strain>
    </source>
</reference>
<evidence type="ECO:0000313" key="9">
    <source>
        <dbReference type="Proteomes" id="UP001198962"/>
    </source>
</evidence>
<keyword evidence="5 6" id="KW-0472">Membrane</keyword>
<protein>
    <submittedName>
        <fullName evidence="8">C4-dicarboxylate ABC transporter</fullName>
    </submittedName>
</protein>
<proteinExistence type="predicted"/>
<name>A0AAE3DIB8_9FIRM</name>
<dbReference type="Proteomes" id="UP001198962">
    <property type="component" value="Unassembled WGS sequence"/>
</dbReference>
<evidence type="ECO:0000256" key="2">
    <source>
        <dbReference type="ARBA" id="ARBA00022448"/>
    </source>
</evidence>
<evidence type="ECO:0000256" key="1">
    <source>
        <dbReference type="ARBA" id="ARBA00004141"/>
    </source>
</evidence>
<feature type="transmembrane region" description="Helical" evidence="6">
    <location>
        <begin position="107"/>
        <end position="124"/>
    </location>
</feature>
<feature type="transmembrane region" description="Helical" evidence="6">
    <location>
        <begin position="68"/>
        <end position="86"/>
    </location>
</feature>
<keyword evidence="2" id="KW-0813">Transport</keyword>
<gene>
    <name evidence="8" type="ORF">LKD32_00065</name>
</gene>
<dbReference type="GO" id="GO:0055085">
    <property type="term" value="P:transmembrane transport"/>
    <property type="evidence" value="ECO:0007669"/>
    <property type="project" value="InterPro"/>
</dbReference>
<sequence length="437" mass="46381">MIREFLPQISLLVLVAVIAVGFIKKINIGFFSIGAAFLLMLLGMAVDFQVPAGEAMRALKASDVTKGFSSPMFVTLVGVTFLFGMASQNGTLDLFSKKIVALVGKRTYLIPVLMFFLSAFISAIGPGHIAAGILMTTFAVYLALELDINPMATALYAKLGANAGCASPLSLTGILAKELSTPLGYDGFSLHLFLSTLLSGFVFTLVVYILYKGYKVKADNPMKLSEIPKFNRKQQITMASIVIMVICCIGFKLDTGLFAFVMAAVLILLGCADEKKAIKSIPWGTLIMICGVGVLVNMISVMGGIDLISDTLASFMTARTAAPIMAATSGILSWVSSTTAVVMPTLYPISAEICQRFAGVNYVELISAITATSFAAAISPLSTGGAIIMSSYSAARETTTEEMNKMFYTLFLLSVGNVLINVLMAVVGVFSLGGLFL</sequence>
<feature type="transmembrane region" description="Helical" evidence="6">
    <location>
        <begin position="30"/>
        <end position="48"/>
    </location>
</feature>
<feature type="transmembrane region" description="Helical" evidence="6">
    <location>
        <begin position="365"/>
        <end position="389"/>
    </location>
</feature>
<feature type="transmembrane region" description="Helical" evidence="6">
    <location>
        <begin position="410"/>
        <end position="436"/>
    </location>
</feature>
<dbReference type="EMBL" id="JAJEPU010000001">
    <property type="protein sequence ID" value="MCC2163294.1"/>
    <property type="molecule type" value="Genomic_DNA"/>
</dbReference>
<feature type="transmembrane region" description="Helical" evidence="6">
    <location>
        <begin position="6"/>
        <end position="23"/>
    </location>
</feature>
<feature type="transmembrane region" description="Helical" evidence="6">
    <location>
        <begin position="281"/>
        <end position="308"/>
    </location>
</feature>
<feature type="transmembrane region" description="Helical" evidence="6">
    <location>
        <begin position="188"/>
        <end position="211"/>
    </location>
</feature>
<feature type="transmembrane region" description="Helical" evidence="6">
    <location>
        <begin position="241"/>
        <end position="269"/>
    </location>
</feature>
<accession>A0AAE3DIB8</accession>
<feature type="transmembrane region" description="Helical" evidence="6">
    <location>
        <begin position="320"/>
        <end position="345"/>
    </location>
</feature>
<evidence type="ECO:0000256" key="6">
    <source>
        <dbReference type="SAM" id="Phobius"/>
    </source>
</evidence>
<dbReference type="RefSeq" id="WP_308450231.1">
    <property type="nucleotide sequence ID" value="NZ_JAJEPU010000001.1"/>
</dbReference>
<evidence type="ECO:0000259" key="7">
    <source>
        <dbReference type="Pfam" id="PF03600"/>
    </source>
</evidence>
<comment type="caution">
    <text evidence="8">The sequence shown here is derived from an EMBL/GenBank/DDBJ whole genome shotgun (WGS) entry which is preliminary data.</text>
</comment>
<comment type="subcellular location">
    <subcellularLocation>
        <location evidence="1">Membrane</location>
        <topology evidence="1">Multi-pass membrane protein</topology>
    </subcellularLocation>
</comment>
<keyword evidence="3 6" id="KW-0812">Transmembrane</keyword>
<dbReference type="InterPro" id="IPR004680">
    <property type="entry name" value="Cit_transptr-like_dom"/>
</dbReference>
<organism evidence="8 9">
    <name type="scientific">Brotaphodocola catenula</name>
    <dbReference type="NCBI Taxonomy" id="2885361"/>
    <lineage>
        <taxon>Bacteria</taxon>
        <taxon>Bacillati</taxon>
        <taxon>Bacillota</taxon>
        <taxon>Clostridia</taxon>
        <taxon>Lachnospirales</taxon>
        <taxon>Lachnospiraceae</taxon>
        <taxon>Brotaphodocola</taxon>
    </lineage>
</organism>
<evidence type="ECO:0000256" key="5">
    <source>
        <dbReference type="ARBA" id="ARBA00023136"/>
    </source>
</evidence>
<keyword evidence="4 6" id="KW-1133">Transmembrane helix</keyword>
<evidence type="ECO:0000256" key="4">
    <source>
        <dbReference type="ARBA" id="ARBA00022989"/>
    </source>
</evidence>
<keyword evidence="9" id="KW-1185">Reference proteome</keyword>
<dbReference type="GO" id="GO:0016020">
    <property type="term" value="C:membrane"/>
    <property type="evidence" value="ECO:0007669"/>
    <property type="project" value="UniProtKB-SubCell"/>
</dbReference>